<accession>A0A1W2TWP3</accession>
<proteinExistence type="predicted"/>
<sequence>MRFQFSILLGLSAASAQIQELTQEGPFALRAKGQAANSSIDGFITWYNIEGVPAPNFISYEPGCAPIVGNSSYEWYFNYTGFQQYRGFEVGFLLADPTANTTTPSPYHGHPLEITYASNTNVGIALAGSGGYLETGFDADNKTFSTSYLDDRAFVPGVPPEFNEDLGYYQWAVCWQVSGEYRQTLSWVTSGKPQNPTCELIDLIRVEF</sequence>
<dbReference type="EMBL" id="DF977552">
    <property type="protein sequence ID" value="GAP93107.1"/>
    <property type="molecule type" value="Genomic_DNA"/>
</dbReference>
<evidence type="ECO:0000313" key="2">
    <source>
        <dbReference type="EMBL" id="GAP93107.1"/>
    </source>
</evidence>
<feature type="signal peptide" evidence="1">
    <location>
        <begin position="1"/>
        <end position="16"/>
    </location>
</feature>
<evidence type="ECO:0000313" key="3">
    <source>
        <dbReference type="Proteomes" id="UP000054516"/>
    </source>
</evidence>
<organism evidence="2">
    <name type="scientific">Rosellinia necatrix</name>
    <name type="common">White root-rot fungus</name>
    <dbReference type="NCBI Taxonomy" id="77044"/>
    <lineage>
        <taxon>Eukaryota</taxon>
        <taxon>Fungi</taxon>
        <taxon>Dikarya</taxon>
        <taxon>Ascomycota</taxon>
        <taxon>Pezizomycotina</taxon>
        <taxon>Sordariomycetes</taxon>
        <taxon>Xylariomycetidae</taxon>
        <taxon>Xylariales</taxon>
        <taxon>Xylariaceae</taxon>
        <taxon>Rosellinia</taxon>
    </lineage>
</organism>
<dbReference type="Proteomes" id="UP000054516">
    <property type="component" value="Unassembled WGS sequence"/>
</dbReference>
<reference evidence="2" key="1">
    <citation type="submission" date="2016-03" db="EMBL/GenBank/DDBJ databases">
        <title>Draft genome sequence of Rosellinia necatrix.</title>
        <authorList>
            <person name="Kanematsu S."/>
        </authorList>
    </citation>
    <scope>NUCLEOTIDE SEQUENCE [LARGE SCALE GENOMIC DNA]</scope>
    <source>
        <strain evidence="2">W97</strain>
    </source>
</reference>
<keyword evidence="1" id="KW-0732">Signal</keyword>
<keyword evidence="3" id="KW-1185">Reference proteome</keyword>
<evidence type="ECO:0000256" key="1">
    <source>
        <dbReference type="SAM" id="SignalP"/>
    </source>
</evidence>
<gene>
    <name evidence="2" type="ORF">SAMD00023353_10700140</name>
</gene>
<dbReference type="AlphaFoldDB" id="A0A1W2TWP3"/>
<name>A0A1W2TWP3_ROSNE</name>
<protein>
    <submittedName>
        <fullName evidence="2">Putative cell wall protein RHD3</fullName>
    </submittedName>
</protein>
<feature type="chain" id="PRO_5010720804" evidence="1">
    <location>
        <begin position="17"/>
        <end position="208"/>
    </location>
</feature>
<dbReference type="OrthoDB" id="3515453at2759"/>